<dbReference type="CDD" id="cd04869">
    <property type="entry name" value="ACT_GcvR_2"/>
    <property type="match status" value="1"/>
</dbReference>
<organism evidence="2 3">
    <name type="scientific">Pseudomonas protegens (strain DSM 19095 / LMG 27888 / CFBP 6595 / CHA0)</name>
    <dbReference type="NCBI Taxonomy" id="1124983"/>
    <lineage>
        <taxon>Bacteria</taxon>
        <taxon>Pseudomonadati</taxon>
        <taxon>Pseudomonadota</taxon>
        <taxon>Gammaproteobacteria</taxon>
        <taxon>Pseudomonadales</taxon>
        <taxon>Pseudomonadaceae</taxon>
        <taxon>Pseudomonas</taxon>
    </lineage>
</organism>
<dbReference type="EMBL" id="CP003190">
    <property type="protein sequence ID" value="AGL87378.1"/>
    <property type="molecule type" value="Genomic_DNA"/>
</dbReference>
<dbReference type="PANTHER" id="PTHR34875">
    <property type="entry name" value="UPF0237 PROTEIN MJ1558"/>
    <property type="match status" value="1"/>
</dbReference>
<proteinExistence type="predicted"/>
<sequence length="255" mass="27575">MRCSQKTGGLFHINTKSCTRFVFCLAHPRRSRLAGEWAFGVCVGLAGAFAGKPAPAQAAAMGWKARGMRLPILDLSLLKEGCAMDHLVLTVFAPDKAGQVERIAQCIAEHGGNWLESRLSRMAGQFAGILRVAVPAEAYDELVDALQGLSAQGIRVLIAESGVEQSCTWKPIAMELVGNDRPGIVRDITRLLAEQGVNLERLVTEVRPAPMSSEPLFHAEAILAVPLTLSLEVLQARLETLADDLMVELVLRSEP</sequence>
<dbReference type="PANTHER" id="PTHR34875:SF6">
    <property type="entry name" value="UPF0237 PROTEIN MJ1558"/>
    <property type="match status" value="1"/>
</dbReference>
<accession>A0A2C9EV76</accession>
<evidence type="ECO:0000313" key="3">
    <source>
        <dbReference type="Proteomes" id="UP000013940"/>
    </source>
</evidence>
<dbReference type="Proteomes" id="UP000013940">
    <property type="component" value="Chromosome"/>
</dbReference>
<dbReference type="Pfam" id="PF13740">
    <property type="entry name" value="ACT_6"/>
    <property type="match status" value="1"/>
</dbReference>
<evidence type="ECO:0000259" key="1">
    <source>
        <dbReference type="PROSITE" id="PS51671"/>
    </source>
</evidence>
<dbReference type="AlphaFoldDB" id="A0A2C9EV76"/>
<dbReference type="SUPFAM" id="SSF55021">
    <property type="entry name" value="ACT-like"/>
    <property type="match status" value="2"/>
</dbReference>
<evidence type="ECO:0000313" key="2">
    <source>
        <dbReference type="EMBL" id="AGL87378.1"/>
    </source>
</evidence>
<dbReference type="HOGENOM" id="CLU_095322_2_1_6"/>
<dbReference type="InterPro" id="IPR002912">
    <property type="entry name" value="ACT_dom"/>
</dbReference>
<dbReference type="Gene3D" id="3.30.70.260">
    <property type="match status" value="2"/>
</dbReference>
<dbReference type="InterPro" id="IPR050990">
    <property type="entry name" value="UPF0237/GcvR_regulator"/>
</dbReference>
<dbReference type="eggNOG" id="COG2716">
    <property type="taxonomic scope" value="Bacteria"/>
</dbReference>
<dbReference type="PROSITE" id="PS51671">
    <property type="entry name" value="ACT"/>
    <property type="match status" value="1"/>
</dbReference>
<dbReference type="InterPro" id="IPR045865">
    <property type="entry name" value="ACT-like_dom_sf"/>
</dbReference>
<feature type="domain" description="ACT" evidence="1">
    <location>
        <begin position="173"/>
        <end position="252"/>
    </location>
</feature>
<gene>
    <name evidence="2" type="ORF">PFLCHA0_c56500</name>
</gene>
<name>A0A2C9EV76_PSEPH</name>
<protein>
    <submittedName>
        <fullName evidence="2">ACT domain protein</fullName>
    </submittedName>
</protein>
<dbReference type="KEGG" id="pprc:PFLCHA0_c56500"/>
<reference evidence="3" key="1">
    <citation type="journal article" date="2014" name="Genome Announc.">
        <title>Full-genome sequence of the plant growth-promoting bacterium Pseudomonas protegens CHA0.</title>
        <authorList>
            <person name="Jousset A."/>
            <person name="Schuldes J."/>
            <person name="Keel C."/>
            <person name="Maurhofer M."/>
            <person name="Daniel R."/>
            <person name="Scheu S."/>
            <person name="Thuermer A."/>
        </authorList>
    </citation>
    <scope>NUCLEOTIDE SEQUENCE [LARGE SCALE GENOMIC DNA]</scope>
    <source>
        <strain evidence="3">DSM 19095 / LMG 27888 / CFBP 6595 / CHA0</strain>
    </source>
</reference>